<evidence type="ECO:0000256" key="1">
    <source>
        <dbReference type="ARBA" id="ARBA00000085"/>
    </source>
</evidence>
<reference evidence="17 18" key="1">
    <citation type="submission" date="2018-08" db="EMBL/GenBank/DDBJ databases">
        <title>A genome reference for cultivated species of the human gut microbiota.</title>
        <authorList>
            <person name="Zou Y."/>
            <person name="Xue W."/>
            <person name="Luo G."/>
        </authorList>
    </citation>
    <scope>NUCLEOTIDE SEQUENCE [LARGE SCALE GENOMIC DNA]</scope>
    <source>
        <strain evidence="17 18">AF14-49</strain>
    </source>
</reference>
<dbReference type="InterPro" id="IPR011006">
    <property type="entry name" value="CheY-like_superfamily"/>
</dbReference>
<dbReference type="PRINTS" id="PR00344">
    <property type="entry name" value="BCTRLSENSOR"/>
</dbReference>
<evidence type="ECO:0000256" key="12">
    <source>
        <dbReference type="SAM" id="Coils"/>
    </source>
</evidence>
<evidence type="ECO:0000256" key="6">
    <source>
        <dbReference type="ARBA" id="ARBA00022741"/>
    </source>
</evidence>
<keyword evidence="12" id="KW-0175">Coiled coil</keyword>
<evidence type="ECO:0000256" key="10">
    <source>
        <dbReference type="ARBA" id="ARBA00023136"/>
    </source>
</evidence>
<feature type="modified residue" description="4-aspartylphosphate" evidence="11">
    <location>
        <position position="970"/>
    </location>
</feature>
<evidence type="ECO:0000256" key="7">
    <source>
        <dbReference type="ARBA" id="ARBA00022777"/>
    </source>
</evidence>
<dbReference type="FunFam" id="1.10.287.130:FF:000038">
    <property type="entry name" value="Sensory transduction histidine kinase"/>
    <property type="match status" value="1"/>
</dbReference>
<feature type="coiled-coil region" evidence="12">
    <location>
        <begin position="702"/>
        <end position="729"/>
    </location>
</feature>
<dbReference type="PANTHER" id="PTHR43047">
    <property type="entry name" value="TWO-COMPONENT HISTIDINE PROTEIN KINASE"/>
    <property type="match status" value="1"/>
</dbReference>
<evidence type="ECO:0000313" key="17">
    <source>
        <dbReference type="EMBL" id="RGV35315.1"/>
    </source>
</evidence>
<evidence type="ECO:0000259" key="16">
    <source>
        <dbReference type="PROSITE" id="PS50110"/>
    </source>
</evidence>
<dbReference type="Gene3D" id="3.30.450.20">
    <property type="entry name" value="PAS domain"/>
    <property type="match status" value="1"/>
</dbReference>
<keyword evidence="5" id="KW-0808">Transferase</keyword>
<evidence type="ECO:0000256" key="4">
    <source>
        <dbReference type="ARBA" id="ARBA00022553"/>
    </source>
</evidence>
<comment type="catalytic activity">
    <reaction evidence="1">
        <text>ATP + protein L-histidine = ADP + protein N-phospho-L-histidine.</text>
        <dbReference type="EC" id="2.7.13.3"/>
    </reaction>
</comment>
<organism evidence="17 18">
    <name type="scientific">Butyricimonas virosa</name>
    <dbReference type="NCBI Taxonomy" id="544645"/>
    <lineage>
        <taxon>Bacteria</taxon>
        <taxon>Pseudomonadati</taxon>
        <taxon>Bacteroidota</taxon>
        <taxon>Bacteroidia</taxon>
        <taxon>Bacteroidales</taxon>
        <taxon>Odoribacteraceae</taxon>
        <taxon>Butyricimonas</taxon>
    </lineage>
</organism>
<evidence type="ECO:0000256" key="2">
    <source>
        <dbReference type="ARBA" id="ARBA00004370"/>
    </source>
</evidence>
<dbReference type="SMART" id="SM00448">
    <property type="entry name" value="REC"/>
    <property type="match status" value="1"/>
</dbReference>
<keyword evidence="6" id="KW-0547">Nucleotide-binding</keyword>
<evidence type="ECO:0000313" key="18">
    <source>
        <dbReference type="Proteomes" id="UP000283589"/>
    </source>
</evidence>
<dbReference type="SMART" id="SM00387">
    <property type="entry name" value="HATPase_c"/>
    <property type="match status" value="1"/>
</dbReference>
<keyword evidence="8" id="KW-0067">ATP-binding</keyword>
<dbReference type="SUPFAM" id="SSF55874">
    <property type="entry name" value="ATPase domain of HSP90 chaperone/DNA topoisomerase II/histidine kinase"/>
    <property type="match status" value="1"/>
</dbReference>
<dbReference type="CDD" id="cd17546">
    <property type="entry name" value="REC_hyHK_CKI1_RcsC-like"/>
    <property type="match status" value="1"/>
</dbReference>
<dbReference type="CDD" id="cd16922">
    <property type="entry name" value="HATPase_EvgS-ArcB-TorS-like"/>
    <property type="match status" value="1"/>
</dbReference>
<evidence type="ECO:0000256" key="9">
    <source>
        <dbReference type="ARBA" id="ARBA00023012"/>
    </source>
</evidence>
<dbReference type="GO" id="GO:0009927">
    <property type="term" value="F:histidine phosphotransfer kinase activity"/>
    <property type="evidence" value="ECO:0007669"/>
    <property type="project" value="TreeGrafter"/>
</dbReference>
<dbReference type="PROSITE" id="PS50109">
    <property type="entry name" value="HIS_KIN"/>
    <property type="match status" value="1"/>
</dbReference>
<feature type="chain" id="PRO_5019421605" description="histidine kinase" evidence="14">
    <location>
        <begin position="29"/>
        <end position="1043"/>
    </location>
</feature>
<dbReference type="Proteomes" id="UP000283589">
    <property type="component" value="Unassembled WGS sequence"/>
</dbReference>
<dbReference type="EC" id="2.7.13.3" evidence="3"/>
<evidence type="ECO:0000256" key="13">
    <source>
        <dbReference type="SAM" id="Phobius"/>
    </source>
</evidence>
<comment type="caution">
    <text evidence="17">The sequence shown here is derived from an EMBL/GenBank/DDBJ whole genome shotgun (WGS) entry which is preliminary data.</text>
</comment>
<evidence type="ECO:0000256" key="11">
    <source>
        <dbReference type="PROSITE-ProRule" id="PRU00169"/>
    </source>
</evidence>
<evidence type="ECO:0000259" key="15">
    <source>
        <dbReference type="PROSITE" id="PS50109"/>
    </source>
</evidence>
<feature type="domain" description="Response regulatory" evidence="16">
    <location>
        <begin position="922"/>
        <end position="1035"/>
    </location>
</feature>
<dbReference type="FunFam" id="3.30.565.10:FF:000006">
    <property type="entry name" value="Sensor histidine kinase WalK"/>
    <property type="match status" value="1"/>
</dbReference>
<dbReference type="Pfam" id="PF02518">
    <property type="entry name" value="HATPase_c"/>
    <property type="match status" value="1"/>
</dbReference>
<dbReference type="PANTHER" id="PTHR43047:SF72">
    <property type="entry name" value="OSMOSENSING HISTIDINE PROTEIN KINASE SLN1"/>
    <property type="match status" value="1"/>
</dbReference>
<keyword evidence="10 13" id="KW-0472">Membrane</keyword>
<evidence type="ECO:0000256" key="5">
    <source>
        <dbReference type="ARBA" id="ARBA00022679"/>
    </source>
</evidence>
<dbReference type="Pfam" id="PF00512">
    <property type="entry name" value="HisKA"/>
    <property type="match status" value="1"/>
</dbReference>
<keyword evidence="13" id="KW-0812">Transmembrane</keyword>
<dbReference type="SUPFAM" id="SSF52172">
    <property type="entry name" value="CheY-like"/>
    <property type="match status" value="1"/>
</dbReference>
<keyword evidence="7" id="KW-0418">Kinase</keyword>
<dbReference type="InterPro" id="IPR036097">
    <property type="entry name" value="HisK_dim/P_sf"/>
</dbReference>
<gene>
    <name evidence="17" type="ORF">DWW18_04380</name>
</gene>
<keyword evidence="13" id="KW-1133">Transmembrane helix</keyword>
<dbReference type="InterPro" id="IPR001789">
    <property type="entry name" value="Sig_transdc_resp-reg_receiver"/>
</dbReference>
<dbReference type="SUPFAM" id="SSF47384">
    <property type="entry name" value="Homodimeric domain of signal transducing histidine kinase"/>
    <property type="match status" value="1"/>
</dbReference>
<dbReference type="AlphaFoldDB" id="A0A412X3M5"/>
<dbReference type="InterPro" id="IPR004358">
    <property type="entry name" value="Sig_transdc_His_kin-like_C"/>
</dbReference>
<keyword evidence="4 11" id="KW-0597">Phosphoprotein</keyword>
<dbReference type="EMBL" id="QRZA01000004">
    <property type="protein sequence ID" value="RGV35315.1"/>
    <property type="molecule type" value="Genomic_DNA"/>
</dbReference>
<dbReference type="PROSITE" id="PS50110">
    <property type="entry name" value="RESPONSE_REGULATORY"/>
    <property type="match status" value="1"/>
</dbReference>
<dbReference type="InterPro" id="IPR003661">
    <property type="entry name" value="HisK_dim/P_dom"/>
</dbReference>
<evidence type="ECO:0000256" key="8">
    <source>
        <dbReference type="ARBA" id="ARBA00022840"/>
    </source>
</evidence>
<dbReference type="Gene3D" id="1.10.287.130">
    <property type="match status" value="1"/>
</dbReference>
<dbReference type="InterPro" id="IPR005467">
    <property type="entry name" value="His_kinase_dom"/>
</dbReference>
<dbReference type="InterPro" id="IPR036890">
    <property type="entry name" value="HATPase_C_sf"/>
</dbReference>
<name>A0A412X3M5_9BACT</name>
<feature type="signal peptide" evidence="14">
    <location>
        <begin position="1"/>
        <end position="28"/>
    </location>
</feature>
<evidence type="ECO:0000256" key="14">
    <source>
        <dbReference type="SAM" id="SignalP"/>
    </source>
</evidence>
<dbReference type="GO" id="GO:0005524">
    <property type="term" value="F:ATP binding"/>
    <property type="evidence" value="ECO:0007669"/>
    <property type="project" value="UniProtKB-KW"/>
</dbReference>
<sequence length="1043" mass="119818">MQMVTSIIKKILLPVIFLLAISHSFCSAQSQSIPPSNILIINSYTSITQWSDNLIAPIYLKYTAHNNNVDIYTEHMNMLTINNDEALKQYKLRFARKYAKLKPQLIILLGTSAWVLLKEDIEKKWKDIPTIICCEKRYIGTKEAYLKKSFIPQNERIPLNFYQGDIPLTIFQIPCYVKETLELMKTLYPEMHKLVFLSDGRFINAQYRHEVDEVMRTQFPDVQVKHLVAGKITNDDLIDSLKHLDFPSCILFSSWYSQTNQQGNLILSSDISKVLSNYSKVPIFTLNNNNVALTNGILGGCYQREDILKGKLLETIEQELKNPHSQGIQTIEMPPVTPILNYPDLENWGLDINLCPPDTYFYNTPPTFLEKNWFYIIPIAFLAICLYIIWLKKLAKERNARLNAMEEYNSLFKNMPIIYIKEELIYNKEGRVVDFIFKEVNPTFEKYITAKSNILGKKYSETSGQHSRCIDLYNSLQNKKELSFQYYWEAKHIYLTVIITCSPKKGFLDVFCVDNTELAQVQQILRSTNHKLSTALDVANITPWKWDLEKHTILCDVNRPIEISGNNSPAEEQQLSVPDSSYFSNICKQDIDRVRNAYQSLIEGKVPRIKEEFRVISNKGYSVHYEWVEVQATIDEYNQAGKAKTLVGSSLIITQRKAMENDLIKAKEKAEESNKLKSAFLANMSHEIRTPLNAIVGFSGILASMNSDIDEEKQEYIQIIENNNNLLLQLINDILDLSKIEAGVLEFSYNNINVDELFMDIEESTKMRNQNKNVCILYKRTLPSCYISTDKNRLTQVITNMINNAMKFTQRGSIEFGYNLQNEDSLYFYVSDTGCGIPESQVNRVFERFVKLNNFAQGTGLGLPICQTIITSMGGKIGVKSKEGEGSTFWFTLPYHQADQAGDNIAKAPETPRLVDKKDKLVILIAEDNESNYKLFETILKKNYTLIHAWDGEEAVQLFKQHNPHLVLMDINMPKMDGYGATQKIREISPDVPVMAITAFAYAEDEQHILNSGFNAYTSKPIQAEQLQKQIGNLLKKHFLFLY</sequence>
<feature type="transmembrane region" description="Helical" evidence="13">
    <location>
        <begin position="373"/>
        <end position="391"/>
    </location>
</feature>
<comment type="subcellular location">
    <subcellularLocation>
        <location evidence="2">Membrane</location>
    </subcellularLocation>
</comment>
<dbReference type="STRING" id="1121130.GCA_000519105_00779"/>
<dbReference type="InterPro" id="IPR003594">
    <property type="entry name" value="HATPase_dom"/>
</dbReference>
<evidence type="ECO:0000256" key="3">
    <source>
        <dbReference type="ARBA" id="ARBA00012438"/>
    </source>
</evidence>
<feature type="domain" description="Histidine kinase" evidence="15">
    <location>
        <begin position="683"/>
        <end position="897"/>
    </location>
</feature>
<dbReference type="CDD" id="cd00082">
    <property type="entry name" value="HisKA"/>
    <property type="match status" value="1"/>
</dbReference>
<dbReference type="Gene3D" id="3.40.50.2300">
    <property type="match status" value="1"/>
</dbReference>
<keyword evidence="9" id="KW-0902">Two-component regulatory system</keyword>
<dbReference type="GO" id="GO:0005886">
    <property type="term" value="C:plasma membrane"/>
    <property type="evidence" value="ECO:0007669"/>
    <property type="project" value="TreeGrafter"/>
</dbReference>
<dbReference type="Gene3D" id="3.30.565.10">
    <property type="entry name" value="Histidine kinase-like ATPase, C-terminal domain"/>
    <property type="match status" value="1"/>
</dbReference>
<accession>A0A412X3M5</accession>
<proteinExistence type="predicted"/>
<dbReference type="GO" id="GO:0000155">
    <property type="term" value="F:phosphorelay sensor kinase activity"/>
    <property type="evidence" value="ECO:0007669"/>
    <property type="project" value="InterPro"/>
</dbReference>
<dbReference type="Pfam" id="PF00072">
    <property type="entry name" value="Response_reg"/>
    <property type="match status" value="1"/>
</dbReference>
<protein>
    <recommendedName>
        <fullName evidence="3">histidine kinase</fullName>
        <ecNumber evidence="3">2.7.13.3</ecNumber>
    </recommendedName>
</protein>
<dbReference type="SMART" id="SM00388">
    <property type="entry name" value="HisKA"/>
    <property type="match status" value="1"/>
</dbReference>
<keyword evidence="14" id="KW-0732">Signal</keyword>